<dbReference type="Pfam" id="PF11999">
    <property type="entry name" value="Ice_binding"/>
    <property type="match status" value="1"/>
</dbReference>
<gene>
    <name evidence="5" type="ORF">AB6A68_13225</name>
</gene>
<keyword evidence="4" id="KW-0472">Membrane</keyword>
<organism evidence="5 6">
    <name type="scientific">Ferrimicrobium acidiphilum</name>
    <dbReference type="NCBI Taxonomy" id="121039"/>
    <lineage>
        <taxon>Bacteria</taxon>
        <taxon>Bacillati</taxon>
        <taxon>Actinomycetota</taxon>
        <taxon>Acidimicrobiia</taxon>
        <taxon>Acidimicrobiales</taxon>
        <taxon>Acidimicrobiaceae</taxon>
        <taxon>Ferrimicrobium</taxon>
    </lineage>
</organism>
<keyword evidence="4" id="KW-0812">Transmembrane</keyword>
<feature type="compositionally biased region" description="Low complexity" evidence="3">
    <location>
        <begin position="250"/>
        <end position="306"/>
    </location>
</feature>
<evidence type="ECO:0000256" key="2">
    <source>
        <dbReference type="ARBA" id="ARBA00022729"/>
    </source>
</evidence>
<feature type="transmembrane region" description="Helical" evidence="4">
    <location>
        <begin position="321"/>
        <end position="338"/>
    </location>
</feature>
<evidence type="ECO:0000313" key="6">
    <source>
        <dbReference type="Proteomes" id="UP001560267"/>
    </source>
</evidence>
<proteinExistence type="inferred from homology"/>
<sequence>MRLKNAMAEIRRNARWPVLTAGASAVVVGAFVTIASPSAFAGSVSSVVLGTAGSYSVLAGSTVTNTGSSTLQGDLGLSPGSAVTGFPPGLVGGATNVDNANALQAQTDASAAYTQAADMTPATPQPANLAGLTLSPGVYSVPAGTSNLTGTLTLDGEGNPSGVFIFQMPSTLITSSSSSIILTNDANPCNIFWQVTSSATLGTNSSFQGTVLALTSITANTSATINGRLLARNGAVTLDSNRISNPVCLTTTSTPPTTTTSTPPTTTTSKPPTTTTSTPPTTTTSTPPTTTTSKPPTTTTSTPPTTLVVPATHTGEPWSGWLWWIGVALIGSTGLVLLRPKIVRFHRIR</sequence>
<name>A0ABV3Y5D4_9ACTN</name>
<feature type="region of interest" description="Disordered" evidence="3">
    <location>
        <begin position="245"/>
        <end position="311"/>
    </location>
</feature>
<evidence type="ECO:0000256" key="1">
    <source>
        <dbReference type="ARBA" id="ARBA00005445"/>
    </source>
</evidence>
<protein>
    <submittedName>
        <fullName evidence="5">Ice-binding family protein</fullName>
    </submittedName>
</protein>
<comment type="similarity">
    <text evidence="1">Belongs to the ice-binding protein family.</text>
</comment>
<dbReference type="EMBL" id="JBFSHR010000084">
    <property type="protein sequence ID" value="MEX6430788.1"/>
    <property type="molecule type" value="Genomic_DNA"/>
</dbReference>
<evidence type="ECO:0000256" key="4">
    <source>
        <dbReference type="SAM" id="Phobius"/>
    </source>
</evidence>
<reference evidence="5 6" key="1">
    <citation type="submission" date="2024-07" db="EMBL/GenBank/DDBJ databases">
        <title>Draft Genome Sequence of Ferrimicrobium acidiphilum Strain YE2023, Isolated from a Pulp of Bioleach Reactor.</title>
        <authorList>
            <person name="Elkina Y.A."/>
            <person name="Bulaeva A.G."/>
            <person name="Beletsky A.V."/>
            <person name="Mardanov A.V."/>
        </authorList>
    </citation>
    <scope>NUCLEOTIDE SEQUENCE [LARGE SCALE GENOMIC DNA]</scope>
    <source>
        <strain evidence="5 6">YE2023</strain>
    </source>
</reference>
<keyword evidence="6" id="KW-1185">Reference proteome</keyword>
<dbReference type="InterPro" id="IPR021884">
    <property type="entry name" value="Ice-bd_prot"/>
</dbReference>
<evidence type="ECO:0000313" key="5">
    <source>
        <dbReference type="EMBL" id="MEX6430788.1"/>
    </source>
</evidence>
<dbReference type="Proteomes" id="UP001560267">
    <property type="component" value="Unassembled WGS sequence"/>
</dbReference>
<comment type="caution">
    <text evidence="5">The sequence shown here is derived from an EMBL/GenBank/DDBJ whole genome shotgun (WGS) entry which is preliminary data.</text>
</comment>
<evidence type="ECO:0000256" key="3">
    <source>
        <dbReference type="SAM" id="MobiDB-lite"/>
    </source>
</evidence>
<keyword evidence="2" id="KW-0732">Signal</keyword>
<accession>A0ABV3Y5D4</accession>
<keyword evidence="4" id="KW-1133">Transmembrane helix</keyword>